<dbReference type="GO" id="GO:0005739">
    <property type="term" value="C:mitochondrion"/>
    <property type="evidence" value="ECO:0007669"/>
    <property type="project" value="TreeGrafter"/>
</dbReference>
<sequence>MSLAKGAALPPLLLSPKQLSGLLGAARPIRLLDATWFLQMPGQPVRNAHAEFLTGPRIPGALFWDVDKVATVGAAVHNMPHMMPTGPVFAEAARALGIARDTHVVVYDTHGIFSSPRTAFTFSAFGHEAVSVLDGGLPAWADAGFPLDTQALTSDPAVQASEYATPTLREGWVRSFEEILANTSMGPRAQTVLDARPKARFDGHGPEPRPGLASGHIPGARSLPFSSVLDTHTTTDKQIPERTFTTLKPQHELWKLVNAAVGGEDGIEKLRHDSSARGSLGVSLSCGSGMTASVLWLVLQQLGVDAAVYDESWLGWGRRGAQGEAPVEVSPKDE</sequence>
<name>A0AAF0EZZ5_9BASI</name>
<reference evidence="4" key="1">
    <citation type="submission" date="2023-03" db="EMBL/GenBank/DDBJ databases">
        <title>Mating type loci evolution in Malassezia.</title>
        <authorList>
            <person name="Coelho M.A."/>
        </authorList>
    </citation>
    <scope>NUCLEOTIDE SEQUENCE</scope>
    <source>
        <strain evidence="4">CBS 9431</strain>
    </source>
</reference>
<gene>
    <name evidence="4" type="ORF">MJAP1_000854</name>
</gene>
<dbReference type="GeneID" id="85224503"/>
<dbReference type="PROSITE" id="PS50206">
    <property type="entry name" value="RHODANESE_3"/>
    <property type="match status" value="2"/>
</dbReference>
<dbReference type="InterPro" id="IPR045078">
    <property type="entry name" value="TST/MPST-like"/>
</dbReference>
<evidence type="ECO:0000256" key="1">
    <source>
        <dbReference type="ARBA" id="ARBA00022679"/>
    </source>
</evidence>
<dbReference type="Proteomes" id="UP001217754">
    <property type="component" value="Chromosome 1"/>
</dbReference>
<evidence type="ECO:0000259" key="3">
    <source>
        <dbReference type="PROSITE" id="PS50206"/>
    </source>
</evidence>
<dbReference type="RefSeq" id="XP_060120804.1">
    <property type="nucleotide sequence ID" value="XM_060264821.1"/>
</dbReference>
<dbReference type="InterPro" id="IPR036873">
    <property type="entry name" value="Rhodanese-like_dom_sf"/>
</dbReference>
<dbReference type="EMBL" id="CP119958">
    <property type="protein sequence ID" value="WFD37907.1"/>
    <property type="molecule type" value="Genomic_DNA"/>
</dbReference>
<keyword evidence="2" id="KW-0677">Repeat</keyword>
<dbReference type="SMART" id="SM00450">
    <property type="entry name" value="RHOD"/>
    <property type="match status" value="2"/>
</dbReference>
<evidence type="ECO:0000313" key="5">
    <source>
        <dbReference type="Proteomes" id="UP001217754"/>
    </source>
</evidence>
<protein>
    <recommendedName>
        <fullName evidence="3">Rhodanese domain-containing protein</fullName>
    </recommendedName>
</protein>
<dbReference type="GO" id="GO:0004792">
    <property type="term" value="F:thiosulfate-cyanide sulfurtransferase activity"/>
    <property type="evidence" value="ECO:0007669"/>
    <property type="project" value="TreeGrafter"/>
</dbReference>
<feature type="domain" description="Rhodanese" evidence="3">
    <location>
        <begin position="25"/>
        <end position="149"/>
    </location>
</feature>
<evidence type="ECO:0000256" key="2">
    <source>
        <dbReference type="ARBA" id="ARBA00022737"/>
    </source>
</evidence>
<dbReference type="Pfam" id="PF00581">
    <property type="entry name" value="Rhodanese"/>
    <property type="match status" value="2"/>
</dbReference>
<dbReference type="Gene3D" id="3.40.250.10">
    <property type="entry name" value="Rhodanese-like domain"/>
    <property type="match status" value="2"/>
</dbReference>
<dbReference type="InterPro" id="IPR001763">
    <property type="entry name" value="Rhodanese-like_dom"/>
</dbReference>
<feature type="domain" description="Rhodanese" evidence="3">
    <location>
        <begin position="186"/>
        <end position="325"/>
    </location>
</feature>
<evidence type="ECO:0000313" key="4">
    <source>
        <dbReference type="EMBL" id="WFD37907.1"/>
    </source>
</evidence>
<dbReference type="SUPFAM" id="SSF52821">
    <property type="entry name" value="Rhodanese/Cell cycle control phosphatase"/>
    <property type="match status" value="2"/>
</dbReference>
<accession>A0AAF0EZZ5</accession>
<dbReference type="CDD" id="cd01448">
    <property type="entry name" value="TST_Repeat_1"/>
    <property type="match status" value="1"/>
</dbReference>
<keyword evidence="5" id="KW-1185">Reference proteome</keyword>
<organism evidence="4 5">
    <name type="scientific">Malassezia japonica</name>
    <dbReference type="NCBI Taxonomy" id="223818"/>
    <lineage>
        <taxon>Eukaryota</taxon>
        <taxon>Fungi</taxon>
        <taxon>Dikarya</taxon>
        <taxon>Basidiomycota</taxon>
        <taxon>Ustilaginomycotina</taxon>
        <taxon>Malasseziomycetes</taxon>
        <taxon>Malasseziales</taxon>
        <taxon>Malasseziaceae</taxon>
        <taxon>Malassezia</taxon>
    </lineage>
</organism>
<proteinExistence type="predicted"/>
<dbReference type="PANTHER" id="PTHR11364:SF27">
    <property type="entry name" value="SULFURTRANSFERASE"/>
    <property type="match status" value="1"/>
</dbReference>
<dbReference type="PANTHER" id="PTHR11364">
    <property type="entry name" value="THIOSULFATE SULFERTANSFERASE"/>
    <property type="match status" value="1"/>
</dbReference>
<dbReference type="CDD" id="cd01449">
    <property type="entry name" value="TST_Repeat_2"/>
    <property type="match status" value="1"/>
</dbReference>
<dbReference type="AlphaFoldDB" id="A0AAF0EZZ5"/>
<keyword evidence="1" id="KW-0808">Transferase</keyword>